<organism evidence="14 15">
    <name type="scientific">Anaerovirgula multivorans</name>
    <dbReference type="NCBI Taxonomy" id="312168"/>
    <lineage>
        <taxon>Bacteria</taxon>
        <taxon>Bacillati</taxon>
        <taxon>Bacillota</taxon>
        <taxon>Clostridia</taxon>
        <taxon>Peptostreptococcales</taxon>
        <taxon>Natronincolaceae</taxon>
        <taxon>Anaerovirgula</taxon>
    </lineage>
</organism>
<dbReference type="InterPro" id="IPR003661">
    <property type="entry name" value="HisK_dim/P_dom"/>
</dbReference>
<reference evidence="14 15" key="1">
    <citation type="submission" date="2017-06" db="EMBL/GenBank/DDBJ databases">
        <authorList>
            <person name="Kim H.J."/>
            <person name="Triplett B.A."/>
        </authorList>
    </citation>
    <scope>NUCLEOTIDE SEQUENCE [LARGE SCALE GENOMIC DNA]</scope>
    <source>
        <strain evidence="14 15">SCA</strain>
    </source>
</reference>
<dbReference type="SUPFAM" id="SSF55874">
    <property type="entry name" value="ATPase domain of HSP90 chaperone/DNA topoisomerase II/histidine kinase"/>
    <property type="match status" value="1"/>
</dbReference>
<evidence type="ECO:0000256" key="8">
    <source>
        <dbReference type="ARBA" id="ARBA00022989"/>
    </source>
</evidence>
<dbReference type="PROSITE" id="PS50885">
    <property type="entry name" value="HAMP"/>
    <property type="match status" value="1"/>
</dbReference>
<dbReference type="PANTHER" id="PTHR45528">
    <property type="entry name" value="SENSOR HISTIDINE KINASE CPXA"/>
    <property type="match status" value="1"/>
</dbReference>
<dbReference type="SUPFAM" id="SSF158472">
    <property type="entry name" value="HAMP domain-like"/>
    <property type="match status" value="1"/>
</dbReference>
<dbReference type="SMART" id="SM00304">
    <property type="entry name" value="HAMP"/>
    <property type="match status" value="1"/>
</dbReference>
<dbReference type="Proteomes" id="UP000198304">
    <property type="component" value="Unassembled WGS sequence"/>
</dbReference>
<dbReference type="RefSeq" id="WP_089283539.1">
    <property type="nucleotide sequence ID" value="NZ_FZOJ01000013.1"/>
</dbReference>
<evidence type="ECO:0000256" key="9">
    <source>
        <dbReference type="ARBA" id="ARBA00023012"/>
    </source>
</evidence>
<dbReference type="EMBL" id="FZOJ01000013">
    <property type="protein sequence ID" value="SNS58292.1"/>
    <property type="molecule type" value="Genomic_DNA"/>
</dbReference>
<dbReference type="CDD" id="cd00075">
    <property type="entry name" value="HATPase"/>
    <property type="match status" value="1"/>
</dbReference>
<evidence type="ECO:0000259" key="12">
    <source>
        <dbReference type="PROSITE" id="PS50109"/>
    </source>
</evidence>
<keyword evidence="15" id="KW-1185">Reference proteome</keyword>
<dbReference type="CDD" id="cd00082">
    <property type="entry name" value="HisKA"/>
    <property type="match status" value="1"/>
</dbReference>
<keyword evidence="10 11" id="KW-0472">Membrane</keyword>
<dbReference type="Gene3D" id="6.10.340.10">
    <property type="match status" value="1"/>
</dbReference>
<evidence type="ECO:0000313" key="14">
    <source>
        <dbReference type="EMBL" id="SNS58292.1"/>
    </source>
</evidence>
<dbReference type="Gene3D" id="3.30.565.10">
    <property type="entry name" value="Histidine kinase-like ATPase, C-terminal domain"/>
    <property type="match status" value="1"/>
</dbReference>
<evidence type="ECO:0000256" key="10">
    <source>
        <dbReference type="ARBA" id="ARBA00023136"/>
    </source>
</evidence>
<dbReference type="SUPFAM" id="SSF47384">
    <property type="entry name" value="Homodimeric domain of signal transducing histidine kinase"/>
    <property type="match status" value="1"/>
</dbReference>
<dbReference type="GO" id="GO:0016020">
    <property type="term" value="C:membrane"/>
    <property type="evidence" value="ECO:0007669"/>
    <property type="project" value="UniProtKB-SubCell"/>
</dbReference>
<feature type="transmembrane region" description="Helical" evidence="11">
    <location>
        <begin position="172"/>
        <end position="194"/>
    </location>
</feature>
<keyword evidence="6 11" id="KW-0812">Transmembrane</keyword>
<dbReference type="GO" id="GO:0000155">
    <property type="term" value="F:phosphorelay sensor kinase activity"/>
    <property type="evidence" value="ECO:0007669"/>
    <property type="project" value="InterPro"/>
</dbReference>
<name>A0A239FQ09_9FIRM</name>
<dbReference type="PANTHER" id="PTHR45528:SF12">
    <property type="entry name" value="SENSOR HISTIDINE KINASE ARSS"/>
    <property type="match status" value="1"/>
</dbReference>
<dbReference type="PRINTS" id="PR00344">
    <property type="entry name" value="BCTRLSENSOR"/>
</dbReference>
<evidence type="ECO:0000256" key="4">
    <source>
        <dbReference type="ARBA" id="ARBA00022553"/>
    </source>
</evidence>
<dbReference type="Pfam" id="PF00672">
    <property type="entry name" value="HAMP"/>
    <property type="match status" value="1"/>
</dbReference>
<feature type="domain" description="Histidine kinase" evidence="12">
    <location>
        <begin position="261"/>
        <end position="476"/>
    </location>
</feature>
<dbReference type="InterPro" id="IPR050398">
    <property type="entry name" value="HssS/ArlS-like"/>
</dbReference>
<evidence type="ECO:0000313" key="15">
    <source>
        <dbReference type="Proteomes" id="UP000198304"/>
    </source>
</evidence>
<comment type="subcellular location">
    <subcellularLocation>
        <location evidence="2">Membrane</location>
        <topology evidence="2">Multi-pass membrane protein</topology>
    </subcellularLocation>
</comment>
<keyword evidence="9" id="KW-0902">Two-component regulatory system</keyword>
<dbReference type="Pfam" id="PF00512">
    <property type="entry name" value="HisKA"/>
    <property type="match status" value="1"/>
</dbReference>
<feature type="transmembrane region" description="Helical" evidence="11">
    <location>
        <begin position="45"/>
        <end position="75"/>
    </location>
</feature>
<keyword evidence="4" id="KW-0597">Phosphoprotein</keyword>
<keyword evidence="8 11" id="KW-1133">Transmembrane helix</keyword>
<dbReference type="InterPro" id="IPR005467">
    <property type="entry name" value="His_kinase_dom"/>
</dbReference>
<evidence type="ECO:0000256" key="5">
    <source>
        <dbReference type="ARBA" id="ARBA00022679"/>
    </source>
</evidence>
<dbReference type="InterPro" id="IPR003660">
    <property type="entry name" value="HAMP_dom"/>
</dbReference>
<evidence type="ECO:0000259" key="13">
    <source>
        <dbReference type="PROSITE" id="PS50885"/>
    </source>
</evidence>
<feature type="domain" description="HAMP" evidence="13">
    <location>
        <begin position="200"/>
        <end position="253"/>
    </location>
</feature>
<feature type="transmembrane region" description="Helical" evidence="11">
    <location>
        <begin position="14"/>
        <end position="33"/>
    </location>
</feature>
<dbReference type="AlphaFoldDB" id="A0A239FQ09"/>
<evidence type="ECO:0000256" key="3">
    <source>
        <dbReference type="ARBA" id="ARBA00012438"/>
    </source>
</evidence>
<dbReference type="PROSITE" id="PS50109">
    <property type="entry name" value="HIS_KIN"/>
    <property type="match status" value="1"/>
</dbReference>
<keyword evidence="7 14" id="KW-0418">Kinase</keyword>
<evidence type="ECO:0000256" key="7">
    <source>
        <dbReference type="ARBA" id="ARBA00022777"/>
    </source>
</evidence>
<dbReference type="FunFam" id="1.10.287.130:FF:000001">
    <property type="entry name" value="Two-component sensor histidine kinase"/>
    <property type="match status" value="1"/>
</dbReference>
<sequence length="479" mass="55333">MNKFQVVSTTIKRLFSLLLQLIKLLFKGAGYIIKRIKKLFRFSITFKITVVYAFIFSLLLFIISASVLGVSGYFLKQQAERNLKRNLIQTTEMMTEEFQSYENYLKEIAEKEDVIFAVSDNRRRLLFSTGDNTITETIGFFHQPIIIQETITIEEQQYILQATKYLRTEDTYMTVLFITLLILNSIAILITLIFGSKTSRKMLRPIEKMTKTVKHISIHQLNTRLDVGSSQDELKDLAETFNAMLDRIEASYQQQNQFVSDASHELRTPISVLQGYANLLDRWGKEDKEVLEESIEAIKSESENMKDLIEKLLFLARADKNLQKLELTEFSMGELMNELVKEAKLIDKTHEFGCDVKEDYIFYGDRKSIKQLLRILLDNSVKFTPESGKISIHQRVWKNHIVIEVEDTGIGIAKEELPHIFERFYCADKSRTKSQGGQGLGLSIAKWIVESHHGKIEVRSTLRVGTKFVIMLPVKKVNN</sequence>
<evidence type="ECO:0000256" key="1">
    <source>
        <dbReference type="ARBA" id="ARBA00000085"/>
    </source>
</evidence>
<proteinExistence type="predicted"/>
<evidence type="ECO:0000256" key="2">
    <source>
        <dbReference type="ARBA" id="ARBA00004141"/>
    </source>
</evidence>
<dbReference type="EC" id="2.7.13.3" evidence="3"/>
<dbReference type="FunFam" id="3.30.565.10:FF:000006">
    <property type="entry name" value="Sensor histidine kinase WalK"/>
    <property type="match status" value="1"/>
</dbReference>
<evidence type="ECO:0000256" key="6">
    <source>
        <dbReference type="ARBA" id="ARBA00022692"/>
    </source>
</evidence>
<dbReference type="InterPro" id="IPR036097">
    <property type="entry name" value="HisK_dim/P_sf"/>
</dbReference>
<dbReference type="InterPro" id="IPR004358">
    <property type="entry name" value="Sig_transdc_His_kin-like_C"/>
</dbReference>
<dbReference type="OrthoDB" id="112712at2"/>
<evidence type="ECO:0000256" key="11">
    <source>
        <dbReference type="SAM" id="Phobius"/>
    </source>
</evidence>
<dbReference type="Gene3D" id="1.10.287.130">
    <property type="match status" value="1"/>
</dbReference>
<dbReference type="SMART" id="SM00388">
    <property type="entry name" value="HisKA"/>
    <property type="match status" value="1"/>
</dbReference>
<dbReference type="InterPro" id="IPR003594">
    <property type="entry name" value="HATPase_dom"/>
</dbReference>
<accession>A0A239FQ09</accession>
<protein>
    <recommendedName>
        <fullName evidence="3">histidine kinase</fullName>
        <ecNumber evidence="3">2.7.13.3</ecNumber>
    </recommendedName>
</protein>
<comment type="catalytic activity">
    <reaction evidence="1">
        <text>ATP + protein L-histidine = ADP + protein N-phospho-L-histidine.</text>
        <dbReference type="EC" id="2.7.13.3"/>
    </reaction>
</comment>
<gene>
    <name evidence="14" type="ORF">SAMN05446037_1013104</name>
</gene>
<dbReference type="Pfam" id="PF02518">
    <property type="entry name" value="HATPase_c"/>
    <property type="match status" value="1"/>
</dbReference>
<dbReference type="InterPro" id="IPR036890">
    <property type="entry name" value="HATPase_C_sf"/>
</dbReference>
<dbReference type="SMART" id="SM00387">
    <property type="entry name" value="HATPase_c"/>
    <property type="match status" value="1"/>
</dbReference>
<keyword evidence="5" id="KW-0808">Transferase</keyword>
<dbReference type="CDD" id="cd06225">
    <property type="entry name" value="HAMP"/>
    <property type="match status" value="1"/>
</dbReference>